<organism evidence="1 2">
    <name type="scientific">Candidatus Marsarchaeota G1 archaeon OSP_D</name>
    <dbReference type="NCBI Taxonomy" id="1978155"/>
    <lineage>
        <taxon>Archaea</taxon>
        <taxon>Candidatus Marsarchaeota</taxon>
        <taxon>Candidatus Marsarchaeota group 1</taxon>
    </lineage>
</organism>
<protein>
    <submittedName>
        <fullName evidence="1">Uncharacterized protein</fullName>
    </submittedName>
</protein>
<reference evidence="1 2" key="1">
    <citation type="submission" date="2017-04" db="EMBL/GenBank/DDBJ databases">
        <title>Novel microbial lineages endemic to geothermal iron-oxide mats fill important gaps in the evolutionary history of Archaea.</title>
        <authorList>
            <person name="Jay Z.J."/>
            <person name="Beam J.P."/>
            <person name="Dlakic M."/>
            <person name="Rusch D.B."/>
            <person name="Kozubal M.A."/>
            <person name="Inskeep W.P."/>
        </authorList>
    </citation>
    <scope>NUCLEOTIDE SEQUENCE [LARGE SCALE GENOMIC DNA]</scope>
    <source>
        <strain evidence="1">OSP_D</strain>
    </source>
</reference>
<proteinExistence type="predicted"/>
<evidence type="ECO:0000313" key="1">
    <source>
        <dbReference type="EMBL" id="PSN84607.1"/>
    </source>
</evidence>
<dbReference type="Proteomes" id="UP000240880">
    <property type="component" value="Unassembled WGS sequence"/>
</dbReference>
<comment type="caution">
    <text evidence="1">The sequence shown here is derived from an EMBL/GenBank/DDBJ whole genome shotgun (WGS) entry which is preliminary data.</text>
</comment>
<evidence type="ECO:0000313" key="2">
    <source>
        <dbReference type="Proteomes" id="UP000240880"/>
    </source>
</evidence>
<dbReference type="EMBL" id="NEXC01000001">
    <property type="protein sequence ID" value="PSN84607.1"/>
    <property type="molecule type" value="Genomic_DNA"/>
</dbReference>
<dbReference type="AlphaFoldDB" id="A0A2R6ADZ5"/>
<sequence>MIHISKQMTVKGVQTRVYEYITNYLEKLGYEIVQKNEPFIVISRKKGQYLLNNASYELWLTIALAGESFVNVFLDYQLRKADEAKKSNNGHVMISNSNEILSEIEKQYEYLWTLLTKYYTD</sequence>
<gene>
    <name evidence="1" type="ORF">B9Q01_00230</name>
</gene>
<accession>A0A2R6ADZ5</accession>
<name>A0A2R6ADZ5_9ARCH</name>